<feature type="compositionally biased region" description="Low complexity" evidence="10">
    <location>
        <begin position="84"/>
        <end position="93"/>
    </location>
</feature>
<keyword evidence="5 9" id="KW-0694">RNA-binding</keyword>
<dbReference type="FunFam" id="3.30.160.60:FF:000059">
    <property type="entry name" value="U1 small nuclear ribonucleoprotein C"/>
    <property type="match status" value="1"/>
</dbReference>
<evidence type="ECO:0000256" key="3">
    <source>
        <dbReference type="ARBA" id="ARBA00022771"/>
    </source>
</evidence>
<evidence type="ECO:0000256" key="1">
    <source>
        <dbReference type="ARBA" id="ARBA00004123"/>
    </source>
</evidence>
<dbReference type="GO" id="GO:0005685">
    <property type="term" value="C:U1 snRNP"/>
    <property type="evidence" value="ECO:0007669"/>
    <property type="project" value="UniProtKB-UniRule"/>
</dbReference>
<dbReference type="GO" id="GO:0030619">
    <property type="term" value="F:U1 snRNA binding"/>
    <property type="evidence" value="ECO:0007669"/>
    <property type="project" value="UniProtKB-UniRule"/>
</dbReference>
<keyword evidence="6 9" id="KW-0539">Nucleus</keyword>
<keyword evidence="4 9" id="KW-0862">Zinc</keyword>
<dbReference type="InterPro" id="IPR013085">
    <property type="entry name" value="U1-CZ_Znf_C2H2"/>
</dbReference>
<evidence type="ECO:0000256" key="5">
    <source>
        <dbReference type="ARBA" id="ARBA00022884"/>
    </source>
</evidence>
<dbReference type="Proteomes" id="UP000307440">
    <property type="component" value="Unassembled WGS sequence"/>
</dbReference>
<dbReference type="EMBL" id="ML210243">
    <property type="protein sequence ID" value="TFK22347.1"/>
    <property type="molecule type" value="Genomic_DNA"/>
</dbReference>
<dbReference type="SUPFAM" id="SSF57667">
    <property type="entry name" value="beta-beta-alpha zinc fingers"/>
    <property type="match status" value="1"/>
</dbReference>
<comment type="function">
    <text evidence="9">Component of the spliceosomal U1 snRNP, which is essential for recognition of the pre-mRNA 5' splice-site and the subsequent assembly of the spliceosome. U1-C is directly involved in initial 5' splice-site recognition for both constitutive and regulated alternative splicing. The interaction with the 5' splice-site seems to precede base-pairing between the pre-mRNA and the U1 snRNA. Stimulates commitment or early (E) complex formation by stabilizing the base pairing of the 5' end of the U1 snRNA and the 5' splice-site region.</text>
</comment>
<dbReference type="Gene3D" id="3.30.160.60">
    <property type="entry name" value="Classic Zinc Finger"/>
    <property type="match status" value="1"/>
</dbReference>
<dbReference type="GO" id="GO:0071004">
    <property type="term" value="C:U2-type prespliceosome"/>
    <property type="evidence" value="ECO:0007669"/>
    <property type="project" value="UniProtKB-UniRule"/>
</dbReference>
<organism evidence="12 13">
    <name type="scientific">Coprinopsis marcescibilis</name>
    <name type="common">Agaric fungus</name>
    <name type="synonym">Psathyrella marcescibilis</name>
    <dbReference type="NCBI Taxonomy" id="230819"/>
    <lineage>
        <taxon>Eukaryota</taxon>
        <taxon>Fungi</taxon>
        <taxon>Dikarya</taxon>
        <taxon>Basidiomycota</taxon>
        <taxon>Agaricomycotina</taxon>
        <taxon>Agaricomycetes</taxon>
        <taxon>Agaricomycetidae</taxon>
        <taxon>Agaricales</taxon>
        <taxon>Agaricineae</taxon>
        <taxon>Psathyrellaceae</taxon>
        <taxon>Coprinopsis</taxon>
    </lineage>
</organism>
<feature type="region of interest" description="Disordered" evidence="10">
    <location>
        <begin position="58"/>
        <end position="99"/>
    </location>
</feature>
<dbReference type="AlphaFoldDB" id="A0A5C3KQ77"/>
<dbReference type="Pfam" id="PF06220">
    <property type="entry name" value="zf-U1"/>
    <property type="match status" value="1"/>
</dbReference>
<accession>A0A5C3KQ77</accession>
<gene>
    <name evidence="12" type="ORF">FA15DRAFT_522994</name>
</gene>
<keyword evidence="13" id="KW-1185">Reference proteome</keyword>
<dbReference type="GO" id="GO:0030627">
    <property type="term" value="F:pre-mRNA 5'-splice site binding"/>
    <property type="evidence" value="ECO:0007669"/>
    <property type="project" value="InterPro"/>
</dbReference>
<evidence type="ECO:0000256" key="2">
    <source>
        <dbReference type="ARBA" id="ARBA00022723"/>
    </source>
</evidence>
<comment type="subcellular location">
    <subcellularLocation>
        <location evidence="1 9">Nucleus</location>
    </subcellularLocation>
</comment>
<dbReference type="HAMAP" id="MF_03153">
    <property type="entry name" value="U1_C"/>
    <property type="match status" value="1"/>
</dbReference>
<dbReference type="OrthoDB" id="76567at2759"/>
<dbReference type="GO" id="GO:0000243">
    <property type="term" value="C:commitment complex"/>
    <property type="evidence" value="ECO:0007669"/>
    <property type="project" value="UniProtKB-UniRule"/>
</dbReference>
<dbReference type="GO" id="GO:0000395">
    <property type="term" value="P:mRNA 5'-splice site recognition"/>
    <property type="evidence" value="ECO:0007669"/>
    <property type="project" value="UniProtKB-UniRule"/>
</dbReference>
<evidence type="ECO:0000313" key="12">
    <source>
        <dbReference type="EMBL" id="TFK22347.1"/>
    </source>
</evidence>
<dbReference type="GO" id="GO:0008270">
    <property type="term" value="F:zinc ion binding"/>
    <property type="evidence" value="ECO:0007669"/>
    <property type="project" value="UniProtKB-UniRule"/>
</dbReference>
<protein>
    <recommendedName>
        <fullName evidence="9">U1 small nuclear ribonucleoprotein C</fullName>
        <shortName evidence="9">U1 snRNP C</shortName>
        <shortName evidence="9">U1-C</shortName>
        <shortName evidence="9">U1C</shortName>
    </recommendedName>
</protein>
<keyword evidence="2 9" id="KW-0479">Metal-binding</keyword>
<dbReference type="PANTHER" id="PTHR31148">
    <property type="entry name" value="U1 SMALL NUCLEAR RIBONUCLEOPROTEIN C"/>
    <property type="match status" value="1"/>
</dbReference>
<comment type="subunit">
    <text evidence="9">U1 snRNP is composed of the 7 core Sm proteins B/B', D1, D2, D3, E, F and G that assemble in a heptameric protein ring on the Sm site of the small nuclear RNA to form the core snRNP, and at least 3 U1 snRNP-specific proteins U1-70K, U1-A and U1-C. U1-C interacts with U1 snRNA and the 5' splice-site region of the pre-mRNA.</text>
</comment>
<dbReference type="InterPro" id="IPR036236">
    <property type="entry name" value="Znf_C2H2_sf"/>
</dbReference>
<dbReference type="PIRSF" id="PIRSF037969">
    <property type="entry name" value="U1_snRNP-C"/>
    <property type="match status" value="1"/>
</dbReference>
<proteinExistence type="inferred from homology"/>
<comment type="similarity">
    <text evidence="9">Belongs to the U1 small nuclear ribonucleoprotein C family.</text>
</comment>
<feature type="domain" description="Matrin-type" evidence="11">
    <location>
        <begin position="4"/>
        <end position="36"/>
    </location>
</feature>
<evidence type="ECO:0000313" key="13">
    <source>
        <dbReference type="Proteomes" id="UP000307440"/>
    </source>
</evidence>
<dbReference type="STRING" id="230819.A0A5C3KQ77"/>
<comment type="subunit">
    <text evidence="8">Component of the U1 snRNP. The U1 snRNP is composed of the U1 snRNA and the 7 core Sm proteins SNRPB, SNRPD1, SNRPD2, SNRPD3, SNRPE, SNRPF and SNRPG that assemble in a heptameric protein ring on the Sm site of the small nuclear RNA to form the core snRNP, and at least 3 U1 snRNP-specific proteins SNRNP70/U1-70K, SNRPA/U1-A and SNRPC/U1-C. SNRPC/U1-C interacts with U1 snRNA and the 5' splice-site region of the pre-mRNA. Interacts (via N-terminus) with TIA1 (via C-terminus); thereby promoting spliceosomal U1 snRNP recruitment to 5' splice sites.</text>
</comment>
<keyword evidence="7 9" id="KW-0687">Ribonucleoprotein</keyword>
<evidence type="ECO:0000256" key="9">
    <source>
        <dbReference type="HAMAP-Rule" id="MF_03153"/>
    </source>
</evidence>
<dbReference type="PROSITE" id="PS50171">
    <property type="entry name" value="ZF_MATRIN"/>
    <property type="match status" value="1"/>
</dbReference>
<evidence type="ECO:0000256" key="10">
    <source>
        <dbReference type="SAM" id="MobiDB-lite"/>
    </source>
</evidence>
<name>A0A5C3KQ77_COPMA</name>
<evidence type="ECO:0000259" key="11">
    <source>
        <dbReference type="PROSITE" id="PS50171"/>
    </source>
</evidence>
<dbReference type="InterPro" id="IPR000690">
    <property type="entry name" value="Matrin/U1-C_Znf_C2H2"/>
</dbReference>
<dbReference type="SMART" id="SM00451">
    <property type="entry name" value="ZnF_U1"/>
    <property type="match status" value="1"/>
</dbReference>
<dbReference type="InterPro" id="IPR017340">
    <property type="entry name" value="U1_snRNP-C"/>
</dbReference>
<dbReference type="PANTHER" id="PTHR31148:SF1">
    <property type="entry name" value="U1 SMALL NUCLEAR RIBONUCLEOPROTEIN C"/>
    <property type="match status" value="1"/>
</dbReference>
<evidence type="ECO:0000256" key="4">
    <source>
        <dbReference type="ARBA" id="ARBA00022833"/>
    </source>
</evidence>
<evidence type="ECO:0000256" key="6">
    <source>
        <dbReference type="ARBA" id="ARBA00023242"/>
    </source>
</evidence>
<dbReference type="GO" id="GO:0003729">
    <property type="term" value="F:mRNA binding"/>
    <property type="evidence" value="ECO:0007669"/>
    <property type="project" value="UniProtKB-UniRule"/>
</dbReference>
<reference evidence="12 13" key="1">
    <citation type="journal article" date="2019" name="Nat. Ecol. Evol.">
        <title>Megaphylogeny resolves global patterns of mushroom evolution.</title>
        <authorList>
            <person name="Varga T."/>
            <person name="Krizsan K."/>
            <person name="Foldi C."/>
            <person name="Dima B."/>
            <person name="Sanchez-Garcia M."/>
            <person name="Sanchez-Ramirez S."/>
            <person name="Szollosi G.J."/>
            <person name="Szarkandi J.G."/>
            <person name="Papp V."/>
            <person name="Albert L."/>
            <person name="Andreopoulos W."/>
            <person name="Angelini C."/>
            <person name="Antonin V."/>
            <person name="Barry K.W."/>
            <person name="Bougher N.L."/>
            <person name="Buchanan P."/>
            <person name="Buyck B."/>
            <person name="Bense V."/>
            <person name="Catcheside P."/>
            <person name="Chovatia M."/>
            <person name="Cooper J."/>
            <person name="Damon W."/>
            <person name="Desjardin D."/>
            <person name="Finy P."/>
            <person name="Geml J."/>
            <person name="Haridas S."/>
            <person name="Hughes K."/>
            <person name="Justo A."/>
            <person name="Karasinski D."/>
            <person name="Kautmanova I."/>
            <person name="Kiss B."/>
            <person name="Kocsube S."/>
            <person name="Kotiranta H."/>
            <person name="LaButti K.M."/>
            <person name="Lechner B.E."/>
            <person name="Liimatainen K."/>
            <person name="Lipzen A."/>
            <person name="Lukacs Z."/>
            <person name="Mihaltcheva S."/>
            <person name="Morgado L.N."/>
            <person name="Niskanen T."/>
            <person name="Noordeloos M.E."/>
            <person name="Ohm R.A."/>
            <person name="Ortiz-Santana B."/>
            <person name="Ovrebo C."/>
            <person name="Racz N."/>
            <person name="Riley R."/>
            <person name="Savchenko A."/>
            <person name="Shiryaev A."/>
            <person name="Soop K."/>
            <person name="Spirin V."/>
            <person name="Szebenyi C."/>
            <person name="Tomsovsky M."/>
            <person name="Tulloss R.E."/>
            <person name="Uehling J."/>
            <person name="Grigoriev I.V."/>
            <person name="Vagvolgyi C."/>
            <person name="Papp T."/>
            <person name="Martin F.M."/>
            <person name="Miettinen O."/>
            <person name="Hibbett D.S."/>
            <person name="Nagy L.G."/>
        </authorList>
    </citation>
    <scope>NUCLEOTIDE SEQUENCE [LARGE SCALE GENOMIC DNA]</scope>
    <source>
        <strain evidence="12 13">CBS 121175</strain>
    </source>
</reference>
<dbReference type="GO" id="GO:0000387">
    <property type="term" value="P:spliceosomal snRNP assembly"/>
    <property type="evidence" value="ECO:0007669"/>
    <property type="project" value="UniProtKB-UniRule"/>
</dbReference>
<keyword evidence="3 9" id="KW-0863">Zinc-finger</keyword>
<evidence type="ECO:0000256" key="8">
    <source>
        <dbReference type="ARBA" id="ARBA00046357"/>
    </source>
</evidence>
<sequence>MPKHYCDYCDVFLTHDSASVRKAHNSGRNHLANVRDYYASLGHDKAQSIIDQITSAFENGQGPPPGGFGFGPQHLSAPPPAFPGPMGFNGPPGSFQGRT</sequence>
<evidence type="ECO:0000256" key="7">
    <source>
        <dbReference type="ARBA" id="ARBA00023274"/>
    </source>
</evidence>
<dbReference type="InterPro" id="IPR003604">
    <property type="entry name" value="Matrin/U1-like-C_Znf_C2H2"/>
</dbReference>